<dbReference type="GO" id="GO:0003677">
    <property type="term" value="F:DNA binding"/>
    <property type="evidence" value="ECO:0007669"/>
    <property type="project" value="UniProtKB-KW"/>
</dbReference>
<protein>
    <submittedName>
        <fullName evidence="5">Regulatory LuxR family protein</fullName>
    </submittedName>
    <submittedName>
        <fullName evidence="6">Transcriptional regulatory protein LiaR</fullName>
    </submittedName>
</protein>
<reference evidence="5 8" key="2">
    <citation type="submission" date="2018-03" db="EMBL/GenBank/DDBJ databases">
        <title>Genomic Encyclopedia of Archaeal and Bacterial Type Strains, Phase II (KMG-II): from individual species to whole genera.</title>
        <authorList>
            <person name="Goeker M."/>
        </authorList>
    </citation>
    <scope>NUCLEOTIDE SEQUENCE [LARGE SCALE GENOMIC DNA]</scope>
    <source>
        <strain evidence="5 8">DSM 29956</strain>
    </source>
</reference>
<dbReference type="InterPro" id="IPR016032">
    <property type="entry name" value="Sig_transdc_resp-reg_C-effctor"/>
</dbReference>
<dbReference type="PANTHER" id="PTHR44688">
    <property type="entry name" value="DNA-BINDING TRANSCRIPTIONAL ACTIVATOR DEVR_DOSR"/>
    <property type="match status" value="1"/>
</dbReference>
<proteinExistence type="predicted"/>
<evidence type="ECO:0000313" key="6">
    <source>
        <dbReference type="EMBL" id="SLN63827.1"/>
    </source>
</evidence>
<evidence type="ECO:0000313" key="8">
    <source>
        <dbReference type="Proteomes" id="UP000240624"/>
    </source>
</evidence>
<dbReference type="GO" id="GO:0006355">
    <property type="term" value="P:regulation of DNA-templated transcription"/>
    <property type="evidence" value="ECO:0007669"/>
    <property type="project" value="InterPro"/>
</dbReference>
<dbReference type="InterPro" id="IPR000792">
    <property type="entry name" value="Tscrpt_reg_LuxR_C"/>
</dbReference>
<dbReference type="EMBL" id="PYGB01000010">
    <property type="protein sequence ID" value="PSK83463.1"/>
    <property type="molecule type" value="Genomic_DNA"/>
</dbReference>
<dbReference type="SMART" id="SM00421">
    <property type="entry name" value="HTH_LUXR"/>
    <property type="match status" value="1"/>
</dbReference>
<feature type="domain" description="HTH luxR-type" evidence="4">
    <location>
        <begin position="171"/>
        <end position="238"/>
    </location>
</feature>
<evidence type="ECO:0000256" key="1">
    <source>
        <dbReference type="ARBA" id="ARBA00023015"/>
    </source>
</evidence>
<dbReference type="SUPFAM" id="SSF46894">
    <property type="entry name" value="C-terminal effector domain of the bipartite response regulators"/>
    <property type="match status" value="1"/>
</dbReference>
<evidence type="ECO:0000256" key="3">
    <source>
        <dbReference type="ARBA" id="ARBA00023163"/>
    </source>
</evidence>
<evidence type="ECO:0000259" key="4">
    <source>
        <dbReference type="PROSITE" id="PS50043"/>
    </source>
</evidence>
<keyword evidence="2" id="KW-0238">DNA-binding</keyword>
<evidence type="ECO:0000313" key="7">
    <source>
        <dbReference type="Proteomes" id="UP000193495"/>
    </source>
</evidence>
<organism evidence="6 7">
    <name type="scientific">Limimaricola soesokkakensis</name>
    <dbReference type="NCBI Taxonomy" id="1343159"/>
    <lineage>
        <taxon>Bacteria</taxon>
        <taxon>Pseudomonadati</taxon>
        <taxon>Pseudomonadota</taxon>
        <taxon>Alphaproteobacteria</taxon>
        <taxon>Rhodobacterales</taxon>
        <taxon>Paracoccaceae</taxon>
        <taxon>Limimaricola</taxon>
    </lineage>
</organism>
<evidence type="ECO:0000256" key="2">
    <source>
        <dbReference type="ARBA" id="ARBA00023125"/>
    </source>
</evidence>
<dbReference type="PRINTS" id="PR00038">
    <property type="entry name" value="HTHLUXR"/>
</dbReference>
<dbReference type="Gene3D" id="1.10.10.10">
    <property type="entry name" value="Winged helix-like DNA-binding domain superfamily/Winged helix DNA-binding domain"/>
    <property type="match status" value="1"/>
</dbReference>
<keyword evidence="8" id="KW-1185">Reference proteome</keyword>
<accession>A0A1X6ZX51</accession>
<dbReference type="PROSITE" id="PS00622">
    <property type="entry name" value="HTH_LUXR_1"/>
    <property type="match status" value="1"/>
</dbReference>
<gene>
    <name evidence="6" type="primary">liaR</name>
    <name evidence="5" type="ORF">CLV79_11042</name>
    <name evidence="6" type="ORF">LOS8367_03106</name>
</gene>
<name>A0A1X6ZX51_9RHOB</name>
<dbReference type="Proteomes" id="UP000193495">
    <property type="component" value="Unassembled WGS sequence"/>
</dbReference>
<dbReference type="CDD" id="cd06170">
    <property type="entry name" value="LuxR_C_like"/>
    <property type="match status" value="1"/>
</dbReference>
<sequence length="248" mass="27417">MLNRERIFQVQDLTEANPRGRTSIPILGSEFCFPEDLLKTLAAEFDSVDFMRTDNLSTISKLRDERGNPRLMLIDAQRVTTRDEVLAAAEAAGTDMLVLAYGGRVPDRDLLLKGLNQAEPPRLGLLPLNVRIDVLLAMMRLLLCGEILVPEAVLKVLLENGQHVPLDAPDESAELVGSDLTRREWEVLSLLAEGKQNKIVAAELGLSEHTVKLHIHHLIHKLGVSNRTGAAIWYLARGEAADILPDKS</sequence>
<dbReference type="Pfam" id="PF00196">
    <property type="entry name" value="GerE"/>
    <property type="match status" value="1"/>
</dbReference>
<dbReference type="Proteomes" id="UP000240624">
    <property type="component" value="Unassembled WGS sequence"/>
</dbReference>
<dbReference type="InterPro" id="IPR036388">
    <property type="entry name" value="WH-like_DNA-bd_sf"/>
</dbReference>
<dbReference type="EMBL" id="FWFY01000011">
    <property type="protein sequence ID" value="SLN63827.1"/>
    <property type="molecule type" value="Genomic_DNA"/>
</dbReference>
<keyword evidence="1" id="KW-0805">Transcription regulation</keyword>
<evidence type="ECO:0000313" key="5">
    <source>
        <dbReference type="EMBL" id="PSK83463.1"/>
    </source>
</evidence>
<dbReference type="PANTHER" id="PTHR44688:SF16">
    <property type="entry name" value="DNA-BINDING TRANSCRIPTIONAL ACTIVATOR DEVR_DOSR"/>
    <property type="match status" value="1"/>
</dbReference>
<dbReference type="AlphaFoldDB" id="A0A1X6ZX51"/>
<dbReference type="RefSeq" id="WP_207569276.1">
    <property type="nucleotide sequence ID" value="NZ_FWFY01000011.1"/>
</dbReference>
<reference evidence="6 7" key="1">
    <citation type="submission" date="2017-03" db="EMBL/GenBank/DDBJ databases">
        <authorList>
            <person name="Afonso C.L."/>
            <person name="Miller P.J."/>
            <person name="Scott M.A."/>
            <person name="Spackman E."/>
            <person name="Goraichik I."/>
            <person name="Dimitrov K.M."/>
            <person name="Suarez D.L."/>
            <person name="Swayne D.E."/>
        </authorList>
    </citation>
    <scope>NUCLEOTIDE SEQUENCE [LARGE SCALE GENOMIC DNA]</scope>
    <source>
        <strain evidence="6 7">CECT 8367</strain>
    </source>
</reference>
<dbReference type="PROSITE" id="PS50043">
    <property type="entry name" value="HTH_LUXR_2"/>
    <property type="match status" value="1"/>
</dbReference>
<keyword evidence="3" id="KW-0804">Transcription</keyword>